<evidence type="ECO:0000256" key="2">
    <source>
        <dbReference type="SAM" id="SignalP"/>
    </source>
</evidence>
<dbReference type="CTD" id="186726"/>
<dbReference type="EMBL" id="BX284605">
    <property type="protein sequence ID" value="CAB63209.2"/>
    <property type="molecule type" value="Genomic_DNA"/>
</dbReference>
<evidence type="ECO:0000313" key="7">
    <source>
        <dbReference type="WormBase" id="ZC412.9"/>
    </source>
</evidence>
<dbReference type="PANTHER" id="PTHR37977">
    <property type="entry name" value="PROTEIN CBG18402-RELATED"/>
    <property type="match status" value="1"/>
</dbReference>
<keyword evidence="2" id="KW-0732">Signal</keyword>
<feature type="region of interest" description="Disordered" evidence="1">
    <location>
        <begin position="31"/>
        <end position="196"/>
    </location>
</feature>
<dbReference type="WormBase" id="H12D21.2a">
    <property type="protein sequence ID" value="CE36698"/>
    <property type="gene ID" value="WBGene00010378"/>
</dbReference>
<protein>
    <submittedName>
        <fullName evidence="4">Secreted protein</fullName>
    </submittedName>
</protein>
<dbReference type="AGR" id="WB:WBGene00010378"/>
<dbReference type="EMBL" id="BX284605">
    <property type="protein sequence ID" value="CAB01525.2"/>
    <property type="molecule type" value="Genomic_DNA"/>
</dbReference>
<dbReference type="KEGG" id="cel:CELE_H12D21.2"/>
<reference evidence="3" key="2">
    <citation type="submission" date="2003-03" db="EMBL/GenBank/DDBJ databases">
        <authorList>
            <person name="Sulson J.E."/>
            <person name="Waterston R."/>
        </authorList>
    </citation>
    <scope>NUCLEOTIDE SEQUENCE</scope>
    <source>
        <strain evidence="3">Bristol N2</strain>
    </source>
</reference>
<dbReference type="GeneID" id="191164"/>
<dbReference type="eggNOG" id="ENOG502TIBR">
    <property type="taxonomic scope" value="Eukaryota"/>
</dbReference>
<gene>
    <name evidence="4" type="ORF">CELE_H12D21.2</name>
    <name evidence="3" type="ORF">CELE_ZC412.9</name>
    <name evidence="4 6" type="ORF">H12D21.2</name>
    <name evidence="3 7" type="ORF">ZC412.9</name>
</gene>
<dbReference type="SMR" id="G5EGK3"/>
<dbReference type="AlphaFoldDB" id="G5EGK3"/>
<dbReference type="FunCoup" id="G5EGK3">
    <property type="interactions" value="811"/>
</dbReference>
<dbReference type="CTD" id="191164"/>
<reference evidence="3 5" key="1">
    <citation type="journal article" date="1998" name="Science">
        <title>Genome sequence of the nematode C. elegans: a platform for investigating biology.</title>
        <authorList>
            <consortium name="The C. elegans sequencing consortium"/>
            <person name="Sulson J.E."/>
            <person name="Waterston R."/>
        </authorList>
    </citation>
    <scope>NUCLEOTIDE SEQUENCE [LARGE SCALE GENOMIC DNA]</scope>
    <source>
        <strain evidence="3 5">Bristol N2</strain>
    </source>
</reference>
<dbReference type="PaxDb" id="6239-H12D21.2a"/>
<keyword evidence="5" id="KW-1185">Reference proteome</keyword>
<evidence type="ECO:0000313" key="5">
    <source>
        <dbReference type="Proteomes" id="UP000001940"/>
    </source>
</evidence>
<dbReference type="AGR" id="WB:WBGene00013890"/>
<dbReference type="OMA" id="KRSEYSH"/>
<name>G5EGK3_CAEEL</name>
<dbReference type="OrthoDB" id="5875350at2759"/>
<dbReference type="GeneID" id="186726"/>
<feature type="compositionally biased region" description="Polar residues" evidence="1">
    <location>
        <begin position="40"/>
        <end position="54"/>
    </location>
</feature>
<dbReference type="RefSeq" id="NP_001256628.1">
    <property type="nucleotide sequence ID" value="NM_001269699.1"/>
</dbReference>
<feature type="compositionally biased region" description="Low complexity" evidence="1">
    <location>
        <begin position="155"/>
        <end position="176"/>
    </location>
</feature>
<feature type="signal peptide" evidence="2">
    <location>
        <begin position="1"/>
        <end position="33"/>
    </location>
</feature>
<evidence type="ECO:0000313" key="4">
    <source>
        <dbReference type="EMBL" id="CAB63209.2"/>
    </source>
</evidence>
<proteinExistence type="predicted"/>
<evidence type="ECO:0000313" key="6">
    <source>
        <dbReference type="WormBase" id="H12D21.2a"/>
    </source>
</evidence>
<dbReference type="PANTHER" id="PTHR37977:SF2">
    <property type="entry name" value="PROTEIN CBG25408"/>
    <property type="match status" value="1"/>
</dbReference>
<dbReference type="HOGENOM" id="CLU_1295420_0_0_1"/>
<reference evidence="3" key="3">
    <citation type="submission" date="2024-10" db="EMBL/GenBank/DDBJ databases">
        <authorList>
            <consortium name="WormBase Consortium"/>
            <person name="WormBase"/>
        </authorList>
    </citation>
    <scope>NUCLEOTIDE SEQUENCE</scope>
    <source>
        <strain evidence="3">Bristol N2</strain>
    </source>
</reference>
<organism evidence="3 5">
    <name type="scientific">Caenorhabditis elegans</name>
    <dbReference type="NCBI Taxonomy" id="6239"/>
    <lineage>
        <taxon>Eukaryota</taxon>
        <taxon>Metazoa</taxon>
        <taxon>Ecdysozoa</taxon>
        <taxon>Nematoda</taxon>
        <taxon>Chromadorea</taxon>
        <taxon>Rhabditida</taxon>
        <taxon>Rhabditina</taxon>
        <taxon>Rhabditomorpha</taxon>
        <taxon>Rhabditoidea</taxon>
        <taxon>Rhabditidae</taxon>
        <taxon>Peloderinae</taxon>
        <taxon>Caenorhabditis</taxon>
    </lineage>
</organism>
<dbReference type="WormBase" id="ZC412.9">
    <property type="protein sequence ID" value="CE36698"/>
    <property type="gene ID" value="WBGene00013890"/>
</dbReference>
<evidence type="ECO:0000256" key="1">
    <source>
        <dbReference type="SAM" id="MobiDB-lite"/>
    </source>
</evidence>
<feature type="compositionally biased region" description="Basic and acidic residues" evidence="1">
    <location>
        <begin position="55"/>
        <end position="77"/>
    </location>
</feature>
<dbReference type="PROSITE" id="PS51257">
    <property type="entry name" value="PROKAR_LIPOPROTEIN"/>
    <property type="match status" value="1"/>
</dbReference>
<dbReference type="Bgee" id="WBGene00010378">
    <property type="expression patterns" value="Expressed in larva and 2 other cell types or tissues"/>
</dbReference>
<dbReference type="RefSeq" id="NP_506667.2">
    <property type="nucleotide sequence ID" value="NM_074266.2"/>
</dbReference>
<sequence>MLNSFKITIIECLQLFTSLLLLSIFSCAQRGSSRERKSQRGNSDISVSQTQVSERPSERDQKRSEVSQRKQRNDVQDSIRMFRGRKPPQKGKPAMEIKSERSDSQHTLTITVPLGKASRNDQPPSNLTEEAAKKVAGTGRNDGKKVQFAEKLVNKTKSPSTGPSTSKKLQKSQKTQKSSKKSQKKSKKSKKSSKSK</sequence>
<accession>G5EGK3</accession>
<dbReference type="KEGG" id="cel:CELE_ZC412.9"/>
<feature type="compositionally biased region" description="Basic and acidic residues" evidence="1">
    <location>
        <begin position="93"/>
        <end position="104"/>
    </location>
</feature>
<dbReference type="Proteomes" id="UP000001940">
    <property type="component" value="Chromosome V"/>
</dbReference>
<feature type="compositionally biased region" description="Basic residues" evidence="1">
    <location>
        <begin position="177"/>
        <end position="196"/>
    </location>
</feature>
<feature type="chain" id="PRO_5015092000" evidence="2">
    <location>
        <begin position="34"/>
        <end position="196"/>
    </location>
</feature>
<evidence type="ECO:0000313" key="3">
    <source>
        <dbReference type="EMBL" id="CAB01525.2"/>
    </source>
</evidence>